<name>N1PPH2_DOTSN</name>
<evidence type="ECO:0000313" key="2">
    <source>
        <dbReference type="Proteomes" id="UP000016933"/>
    </source>
</evidence>
<accession>N1PPH2</accession>
<organism evidence="1 2">
    <name type="scientific">Dothistroma septosporum (strain NZE10 / CBS 128990)</name>
    <name type="common">Red band needle blight fungus</name>
    <name type="synonym">Mycosphaerella pini</name>
    <dbReference type="NCBI Taxonomy" id="675120"/>
    <lineage>
        <taxon>Eukaryota</taxon>
        <taxon>Fungi</taxon>
        <taxon>Dikarya</taxon>
        <taxon>Ascomycota</taxon>
        <taxon>Pezizomycotina</taxon>
        <taxon>Dothideomycetes</taxon>
        <taxon>Dothideomycetidae</taxon>
        <taxon>Mycosphaerellales</taxon>
        <taxon>Mycosphaerellaceae</taxon>
        <taxon>Dothistroma</taxon>
    </lineage>
</organism>
<dbReference type="Proteomes" id="UP000016933">
    <property type="component" value="Unassembled WGS sequence"/>
</dbReference>
<evidence type="ECO:0000313" key="1">
    <source>
        <dbReference type="EMBL" id="EME44329.1"/>
    </source>
</evidence>
<gene>
    <name evidence="1" type="ORF">DOTSEDRAFT_71983</name>
</gene>
<dbReference type="HOGENOM" id="CLU_1740489_0_0_1"/>
<reference evidence="2" key="1">
    <citation type="journal article" date="2012" name="PLoS Genet.">
        <title>The genomes of the fungal plant pathogens Cladosporium fulvum and Dothistroma septosporum reveal adaptation to different hosts and lifestyles but also signatures of common ancestry.</title>
        <authorList>
            <person name="de Wit P.J.G.M."/>
            <person name="van der Burgt A."/>
            <person name="Oekmen B."/>
            <person name="Stergiopoulos I."/>
            <person name="Abd-Elsalam K.A."/>
            <person name="Aerts A.L."/>
            <person name="Bahkali A.H."/>
            <person name="Beenen H.G."/>
            <person name="Chettri P."/>
            <person name="Cox M.P."/>
            <person name="Datema E."/>
            <person name="de Vries R.P."/>
            <person name="Dhillon B."/>
            <person name="Ganley A.R."/>
            <person name="Griffiths S.A."/>
            <person name="Guo Y."/>
            <person name="Hamelin R.C."/>
            <person name="Henrissat B."/>
            <person name="Kabir M.S."/>
            <person name="Jashni M.K."/>
            <person name="Kema G."/>
            <person name="Klaubauf S."/>
            <person name="Lapidus A."/>
            <person name="Levasseur A."/>
            <person name="Lindquist E."/>
            <person name="Mehrabi R."/>
            <person name="Ohm R.A."/>
            <person name="Owen T.J."/>
            <person name="Salamov A."/>
            <person name="Schwelm A."/>
            <person name="Schijlen E."/>
            <person name="Sun H."/>
            <person name="van den Burg H.A."/>
            <person name="van Ham R.C.H.J."/>
            <person name="Zhang S."/>
            <person name="Goodwin S.B."/>
            <person name="Grigoriev I.V."/>
            <person name="Collemare J."/>
            <person name="Bradshaw R.E."/>
        </authorList>
    </citation>
    <scope>NUCLEOTIDE SEQUENCE [LARGE SCALE GENOMIC DNA]</scope>
    <source>
        <strain evidence="2">NZE10 / CBS 128990</strain>
    </source>
</reference>
<reference evidence="1 2" key="2">
    <citation type="journal article" date="2012" name="PLoS Pathog.">
        <title>Diverse lifestyles and strategies of plant pathogenesis encoded in the genomes of eighteen Dothideomycetes fungi.</title>
        <authorList>
            <person name="Ohm R.A."/>
            <person name="Feau N."/>
            <person name="Henrissat B."/>
            <person name="Schoch C.L."/>
            <person name="Horwitz B.A."/>
            <person name="Barry K.W."/>
            <person name="Condon B.J."/>
            <person name="Copeland A.C."/>
            <person name="Dhillon B."/>
            <person name="Glaser F."/>
            <person name="Hesse C.N."/>
            <person name="Kosti I."/>
            <person name="LaButti K."/>
            <person name="Lindquist E.A."/>
            <person name="Lucas S."/>
            <person name="Salamov A.A."/>
            <person name="Bradshaw R.E."/>
            <person name="Ciuffetti L."/>
            <person name="Hamelin R.C."/>
            <person name="Kema G.H.J."/>
            <person name="Lawrence C."/>
            <person name="Scott J.A."/>
            <person name="Spatafora J.W."/>
            <person name="Turgeon B.G."/>
            <person name="de Wit P.J.G.M."/>
            <person name="Zhong S."/>
            <person name="Goodwin S.B."/>
            <person name="Grigoriev I.V."/>
        </authorList>
    </citation>
    <scope>NUCLEOTIDE SEQUENCE [LARGE SCALE GENOMIC DNA]</scope>
    <source>
        <strain evidence="2">NZE10 / CBS 128990</strain>
    </source>
</reference>
<dbReference type="EMBL" id="KB446539">
    <property type="protein sequence ID" value="EME44329.1"/>
    <property type="molecule type" value="Genomic_DNA"/>
</dbReference>
<protein>
    <submittedName>
        <fullName evidence="1">Uncharacterized protein</fullName>
    </submittedName>
</protein>
<proteinExistence type="predicted"/>
<sequence length="150" mass="16650">MVVFGRCLKTEMMCYADPVTHVPSSYSFSLDRIAAVPGRHDLRQQSLTVTDNQWPLLALVNVFYASNILLTVPSKSVPTCTCTRQCNSCATSLPSELLTIQGGLFYVPPADKQRHLLVIHSMLLPTLDYDRGHELVLRIHRTLTCFGGGT</sequence>
<keyword evidence="2" id="KW-1185">Reference proteome</keyword>
<dbReference type="AlphaFoldDB" id="N1PPH2"/>